<feature type="signal peptide" evidence="1">
    <location>
        <begin position="1"/>
        <end position="25"/>
    </location>
</feature>
<dbReference type="EMBL" id="JAPWGW010000004">
    <property type="protein sequence ID" value="MCZ4298773.1"/>
    <property type="molecule type" value="Genomic_DNA"/>
</dbReference>
<reference evidence="2" key="1">
    <citation type="submission" date="2022-12" db="EMBL/GenBank/DDBJ databases">
        <title>Bacterial isolates from different developmental stages of Nematostella vectensis.</title>
        <authorList>
            <person name="Fraune S."/>
        </authorList>
    </citation>
    <scope>NUCLEOTIDE SEQUENCE</scope>
    <source>
        <strain evidence="2">G21632-S1</strain>
    </source>
</reference>
<sequence length="266" mass="29733">MRQSMINRAALVSAVLLCVAPVAISQEDREPWSQADEIWGEAEMAEARDQVLASHGDLRTTYLQAERFELQAFDDEDVLLLDGNAWIGGDVNKLWFKTELEYLPDEGELEEAEVQALWSRAISPYFDLQLGVRQDFEPRGRTHAVAGVQGLAPYLFEVDAAAFLSADGDLTSRVETEYELLLTQRLILQPRAEIELSAQDIPELETGSGLVSLSAGLRLRYEIRREFAPYIGVEYQRSFGRTANFIEAAGGETDATALLVGIRAWY</sequence>
<gene>
    <name evidence="2" type="ORF">O4G74_11950</name>
</gene>
<feature type="chain" id="PRO_5045407051" evidence="1">
    <location>
        <begin position="26"/>
        <end position="266"/>
    </location>
</feature>
<name>A0ABT4LZ31_9PROT</name>
<dbReference type="InterPro" id="IPR007939">
    <property type="entry name" value="Cu-R_B_prcur"/>
</dbReference>
<keyword evidence="3" id="KW-1185">Reference proteome</keyword>
<organism evidence="2 3">
    <name type="scientific">Henriciella marina</name>
    <dbReference type="NCBI Taxonomy" id="453851"/>
    <lineage>
        <taxon>Bacteria</taxon>
        <taxon>Pseudomonadati</taxon>
        <taxon>Pseudomonadota</taxon>
        <taxon>Alphaproteobacteria</taxon>
        <taxon>Hyphomonadales</taxon>
        <taxon>Hyphomonadaceae</taxon>
        <taxon>Henriciella</taxon>
    </lineage>
</organism>
<protein>
    <submittedName>
        <fullName evidence="2">Copper resistance protein B</fullName>
    </submittedName>
</protein>
<evidence type="ECO:0000313" key="3">
    <source>
        <dbReference type="Proteomes" id="UP001083770"/>
    </source>
</evidence>
<dbReference type="RefSeq" id="WP_269402840.1">
    <property type="nucleotide sequence ID" value="NZ_JAPWGW010000004.1"/>
</dbReference>
<keyword evidence="1" id="KW-0732">Signal</keyword>
<proteinExistence type="predicted"/>
<evidence type="ECO:0000256" key="1">
    <source>
        <dbReference type="SAM" id="SignalP"/>
    </source>
</evidence>
<accession>A0ABT4LZ31</accession>
<evidence type="ECO:0000313" key="2">
    <source>
        <dbReference type="EMBL" id="MCZ4298773.1"/>
    </source>
</evidence>
<dbReference type="Proteomes" id="UP001083770">
    <property type="component" value="Unassembled WGS sequence"/>
</dbReference>
<dbReference type="Pfam" id="PF05275">
    <property type="entry name" value="CopB"/>
    <property type="match status" value="1"/>
</dbReference>
<comment type="caution">
    <text evidence="2">The sequence shown here is derived from an EMBL/GenBank/DDBJ whole genome shotgun (WGS) entry which is preliminary data.</text>
</comment>